<comment type="caution">
    <text evidence="1">The sequence shown here is derived from an EMBL/GenBank/DDBJ whole genome shotgun (WGS) entry which is preliminary data.</text>
</comment>
<evidence type="ECO:0000313" key="1">
    <source>
        <dbReference type="EMBL" id="GAA2090194.1"/>
    </source>
</evidence>
<dbReference type="Gene3D" id="1.50.10.20">
    <property type="match status" value="2"/>
</dbReference>
<organism evidence="1 2">
    <name type="scientific">Kitasatospora saccharophila</name>
    <dbReference type="NCBI Taxonomy" id="407973"/>
    <lineage>
        <taxon>Bacteria</taxon>
        <taxon>Bacillati</taxon>
        <taxon>Actinomycetota</taxon>
        <taxon>Actinomycetes</taxon>
        <taxon>Kitasatosporales</taxon>
        <taxon>Streptomycetaceae</taxon>
        <taxon>Kitasatospora</taxon>
    </lineage>
</organism>
<keyword evidence="2" id="KW-1185">Reference proteome</keyword>
<proteinExistence type="predicted"/>
<accession>A0ABN2WEN4</accession>
<name>A0ABN2WEN4_9ACTN</name>
<dbReference type="EMBL" id="BAAANS010000006">
    <property type="protein sequence ID" value="GAA2090194.1"/>
    <property type="molecule type" value="Genomic_DNA"/>
</dbReference>
<reference evidence="1 2" key="1">
    <citation type="journal article" date="2019" name="Int. J. Syst. Evol. Microbiol.">
        <title>The Global Catalogue of Microorganisms (GCM) 10K type strain sequencing project: providing services to taxonomists for standard genome sequencing and annotation.</title>
        <authorList>
            <consortium name="The Broad Institute Genomics Platform"/>
            <consortium name="The Broad Institute Genome Sequencing Center for Infectious Disease"/>
            <person name="Wu L."/>
            <person name="Ma J."/>
        </authorList>
    </citation>
    <scope>NUCLEOTIDE SEQUENCE [LARGE SCALE GENOMIC DNA]</scope>
    <source>
        <strain evidence="1 2">JCM 14559</strain>
    </source>
</reference>
<dbReference type="RefSeq" id="WP_344550885.1">
    <property type="nucleotide sequence ID" value="NZ_BAAANS010000006.1"/>
</dbReference>
<sequence length="524" mass="55095">MITAGIPAAPSPLVGTPAQHRCRDRLSRRVLALLGADGLVRAPVESRVLESSLLLVLVEDLLPAHPARDRLVRHLKHTLDTAPPDALQVAVARSVLDGSPGAAAAAEAELDRFGHFTAGRKRLMFRTLLAELGAVPHPAVRWESYAAPGEQSWLLVEMTALKALAAHGRGRPERVGDGEWALLAAVVREERIWEGNFLARLLALLALRHHPARRAAAARGTEHTLRHLRADGGLPFITGMDVFATALAGLALTAAGHAGHPALAGAARALAELQHRDGGFGFTRGVLQSDTDDTAYCLELLRATDPVRYAGQVRRAEDYLLAQRNEDGGFPTFARGVASERAMTAAAVNALAPAARCRDAVADALHHLTDPARLALPPESSWSRNTTNAAFRTVLALRAAEPGAADGTGHGTADGVAVLRGRMLDHLLAGQGPDGGYGHDADGPSDPISTAYAAIALAHLPPGSPGAAPALRRAVDHLTGRQRPDGGFTSVPDQAGPRPLLYDAPVLADVCVLLGLGHALRPRC</sequence>
<dbReference type="InterPro" id="IPR008930">
    <property type="entry name" value="Terpenoid_cyclase/PrenylTrfase"/>
</dbReference>
<gene>
    <name evidence="1" type="ORF">GCM10009759_13570</name>
</gene>
<dbReference type="Proteomes" id="UP001500897">
    <property type="component" value="Unassembled WGS sequence"/>
</dbReference>
<evidence type="ECO:0008006" key="3">
    <source>
        <dbReference type="Google" id="ProtNLM"/>
    </source>
</evidence>
<protein>
    <recommendedName>
        <fullName evidence="3">Squalene-hopene/tetraprenyl-beta-curcumene cyclase/sporulenol synthase</fullName>
    </recommendedName>
</protein>
<evidence type="ECO:0000313" key="2">
    <source>
        <dbReference type="Proteomes" id="UP001500897"/>
    </source>
</evidence>
<dbReference type="CDD" id="cd00688">
    <property type="entry name" value="ISOPREN_C2_like"/>
    <property type="match status" value="1"/>
</dbReference>
<dbReference type="SUPFAM" id="SSF48239">
    <property type="entry name" value="Terpenoid cyclases/Protein prenyltransferases"/>
    <property type="match status" value="1"/>
</dbReference>